<sequence>MGYDYTMGSRSINDPIVRVGGQLLSHCDEPAPSGSLVRYAAIIDAGSSGSRMHIYKFSYCTQYPQVESEATLKVKPGLSSNASDPEAAARSLDPLLAFALKTVPPAYHLSTPIALKATAGLRMLRRDQRDAIIAAVKRRISTVMPFPLAKHNPVEVMSGRDEAAFGWLAINILTGALSPENPGSNAASNVFDLGGASTQFTFQKPEHLDIPNNYTGVIKANGKKYTLYEHSYLGYGVFEFLNRVYGHLADSAPPNASSVSSPCFPEWLNTNIPPSTSTPRHLRVNITGTHGHGGEDDSHNFEQCYIVVKKAMGLHAPCPQGSCSFDGVYQPDLDLALKHNTTYLLSYFYKHASPFGLATGFQTHEAQNLAVKVCRHNSTQFKDDENEGNEDLEELLKDPNVCPVLTYIVALLKNGMRFPPYHSFVAAEKIHGFHASWTLGVAVDILQHDYYYRRRGIGPGLVNWL</sequence>
<proteinExistence type="predicted"/>
<organism evidence="1 2">
    <name type="scientific">Spiromyces aspiralis</name>
    <dbReference type="NCBI Taxonomy" id="68401"/>
    <lineage>
        <taxon>Eukaryota</taxon>
        <taxon>Fungi</taxon>
        <taxon>Fungi incertae sedis</taxon>
        <taxon>Zoopagomycota</taxon>
        <taxon>Kickxellomycotina</taxon>
        <taxon>Kickxellomycetes</taxon>
        <taxon>Kickxellales</taxon>
        <taxon>Kickxellaceae</taxon>
        <taxon>Spiromyces</taxon>
    </lineage>
</organism>
<name>A0ACC1HTV0_9FUNG</name>
<dbReference type="EMBL" id="JAMZIH010000076">
    <property type="protein sequence ID" value="KAJ1680015.1"/>
    <property type="molecule type" value="Genomic_DNA"/>
</dbReference>
<dbReference type="EC" id="3.6.1.42" evidence="1"/>
<keyword evidence="1" id="KW-0378">Hydrolase</keyword>
<protein>
    <submittedName>
        <fullName evidence="1">Guanosine-diphosphatase</fullName>
        <ecNumber evidence="1">3.6.1.42</ecNumber>
    </submittedName>
</protein>
<evidence type="ECO:0000313" key="1">
    <source>
        <dbReference type="EMBL" id="KAJ1680015.1"/>
    </source>
</evidence>
<accession>A0ACC1HTV0</accession>
<keyword evidence="2" id="KW-1185">Reference proteome</keyword>
<gene>
    <name evidence="1" type="primary">GDA1_1</name>
    <name evidence="1" type="ORF">EV182_000858</name>
</gene>
<reference evidence="1" key="1">
    <citation type="submission" date="2022-06" db="EMBL/GenBank/DDBJ databases">
        <title>Phylogenomic reconstructions and comparative analyses of Kickxellomycotina fungi.</title>
        <authorList>
            <person name="Reynolds N.K."/>
            <person name="Stajich J.E."/>
            <person name="Barry K."/>
            <person name="Grigoriev I.V."/>
            <person name="Crous P."/>
            <person name="Smith M.E."/>
        </authorList>
    </citation>
    <scope>NUCLEOTIDE SEQUENCE</scope>
    <source>
        <strain evidence="1">RSA 2271</strain>
    </source>
</reference>
<evidence type="ECO:0000313" key="2">
    <source>
        <dbReference type="Proteomes" id="UP001145114"/>
    </source>
</evidence>
<comment type="caution">
    <text evidence="1">The sequence shown here is derived from an EMBL/GenBank/DDBJ whole genome shotgun (WGS) entry which is preliminary data.</text>
</comment>
<dbReference type="Proteomes" id="UP001145114">
    <property type="component" value="Unassembled WGS sequence"/>
</dbReference>